<name>A0ABS0CZY9_9NOCA</name>
<dbReference type="CDD" id="cd03441">
    <property type="entry name" value="R_hydratase_like"/>
    <property type="match status" value="1"/>
</dbReference>
<proteinExistence type="inferred from homology"/>
<dbReference type="PANTHER" id="PTHR43437">
    <property type="entry name" value="HYDROXYACYL-THIOESTER DEHYDRATASE TYPE 2, MITOCHONDRIAL-RELATED"/>
    <property type="match status" value="1"/>
</dbReference>
<feature type="domain" description="MaoC-like" evidence="2">
    <location>
        <begin position="228"/>
        <end position="332"/>
    </location>
</feature>
<protein>
    <submittedName>
        <fullName evidence="4">MaoC family dehydratase N-terminal domain-containing protein</fullName>
    </submittedName>
</protein>
<dbReference type="Proteomes" id="UP000702209">
    <property type="component" value="Unassembled WGS sequence"/>
</dbReference>
<accession>A0ABS0CZY9</accession>
<dbReference type="SUPFAM" id="SSF54637">
    <property type="entry name" value="Thioesterase/thiol ester dehydrase-isomerase"/>
    <property type="match status" value="2"/>
</dbReference>
<dbReference type="Pfam" id="PF13452">
    <property type="entry name" value="FAS1_DH_region"/>
    <property type="match status" value="1"/>
</dbReference>
<comment type="similarity">
    <text evidence="1">Belongs to the enoyl-CoA hydratase/isomerase family.</text>
</comment>
<dbReference type="NCBIfam" id="NF040620">
    <property type="entry name" value="fused_HadA_HadB"/>
    <property type="match status" value="1"/>
</dbReference>
<evidence type="ECO:0000256" key="1">
    <source>
        <dbReference type="ARBA" id="ARBA00005254"/>
    </source>
</evidence>
<keyword evidence="5" id="KW-1185">Reference proteome</keyword>
<dbReference type="RefSeq" id="WP_195133344.1">
    <property type="nucleotide sequence ID" value="NZ_JADLQX010000038.1"/>
</dbReference>
<comment type="caution">
    <text evidence="4">The sequence shown here is derived from an EMBL/GenBank/DDBJ whole genome shotgun (WGS) entry which is preliminary data.</text>
</comment>
<evidence type="ECO:0000259" key="2">
    <source>
        <dbReference type="Pfam" id="PF01575"/>
    </source>
</evidence>
<gene>
    <name evidence="4" type="ORF">IU459_32135</name>
</gene>
<sequence>MSSIHSTSDTTAVTDPAALAVSMVGCRYRSCDYYEVGREKIREYARAVRNNHPAHWSEDAAAALGYDSLLAPPTFGAVPGYLAYAEVLDTILPGYDLSRMIHTDQMVELHRPLLAGDRIGFEVCLDSFRHAFGGDLMVLRQTILDQEDRPVVTSRTSMVGRADGTLPDSLDAVVMHGARPEARRAHRPADPRYVGPVTEPLREARTVPASEHARRFDTVVSGEELPPRMLTISRGDLVNYAGVAGDPNPIHWSDEIAARMGQETIVAQGMLTIGLSVDLITTWLGDPGALRAYNVRLTSPVHVGATGGRIQFRGRVKHLDAGARTATVAITAEHDGHKIFGRATAEVALA</sequence>
<dbReference type="Gene3D" id="3.10.129.10">
    <property type="entry name" value="Hotdog Thioesterase"/>
    <property type="match status" value="2"/>
</dbReference>
<reference evidence="4 5" key="1">
    <citation type="submission" date="2020-10" db="EMBL/GenBank/DDBJ databases">
        <title>Identification of Nocardia species via Next-generation sequencing and recognition of intraspecies genetic diversity.</title>
        <authorList>
            <person name="Li P."/>
            <person name="Li P."/>
            <person name="Lu B."/>
        </authorList>
    </citation>
    <scope>NUCLEOTIDE SEQUENCE [LARGE SCALE GENOMIC DNA]</scope>
    <source>
        <strain evidence="4 5">BJ06-0157</strain>
    </source>
</reference>
<dbReference type="EMBL" id="JADLQX010000038">
    <property type="protein sequence ID" value="MBF6302155.1"/>
    <property type="molecule type" value="Genomic_DNA"/>
</dbReference>
<dbReference type="InterPro" id="IPR029069">
    <property type="entry name" value="HotDog_dom_sf"/>
</dbReference>
<dbReference type="Pfam" id="PF01575">
    <property type="entry name" value="MaoC_dehydratas"/>
    <property type="match status" value="1"/>
</dbReference>
<evidence type="ECO:0000313" key="4">
    <source>
        <dbReference type="EMBL" id="MBF6302155.1"/>
    </source>
</evidence>
<feature type="domain" description="FAS1-like dehydratase" evidence="3">
    <location>
        <begin position="22"/>
        <end position="153"/>
    </location>
</feature>
<dbReference type="PANTHER" id="PTHR43437:SF3">
    <property type="entry name" value="HYDROXYACYL-THIOESTER DEHYDRATASE TYPE 2, MITOCHONDRIAL"/>
    <property type="match status" value="1"/>
</dbReference>
<organism evidence="4 5">
    <name type="scientific">Nocardia amamiensis</name>
    <dbReference type="NCBI Taxonomy" id="404578"/>
    <lineage>
        <taxon>Bacteria</taxon>
        <taxon>Bacillati</taxon>
        <taxon>Actinomycetota</taxon>
        <taxon>Actinomycetes</taxon>
        <taxon>Mycobacteriales</taxon>
        <taxon>Nocardiaceae</taxon>
        <taxon>Nocardia</taxon>
    </lineage>
</organism>
<dbReference type="InterPro" id="IPR039569">
    <property type="entry name" value="FAS1-like_DH_region"/>
</dbReference>
<dbReference type="InterPro" id="IPR050965">
    <property type="entry name" value="UPF0336/Enoyl-CoA_hydratase"/>
</dbReference>
<evidence type="ECO:0000313" key="5">
    <source>
        <dbReference type="Proteomes" id="UP000702209"/>
    </source>
</evidence>
<evidence type="ECO:0000259" key="3">
    <source>
        <dbReference type="Pfam" id="PF13452"/>
    </source>
</evidence>
<dbReference type="InterPro" id="IPR002539">
    <property type="entry name" value="MaoC-like_dom"/>
</dbReference>